<reference evidence="2" key="1">
    <citation type="submission" date="2020-10" db="EMBL/GenBank/DDBJ databases">
        <authorList>
            <person name="Gilroy R."/>
        </authorList>
    </citation>
    <scope>NUCLEOTIDE SEQUENCE</scope>
    <source>
        <strain evidence="2">ChiBcec6-7307</strain>
    </source>
</reference>
<dbReference type="EMBL" id="DVOS01000014">
    <property type="protein sequence ID" value="HIV22541.1"/>
    <property type="molecule type" value="Genomic_DNA"/>
</dbReference>
<organism evidence="2 3">
    <name type="scientific">Candidatus Merdiplasma excrementigallinarum</name>
    <dbReference type="NCBI Taxonomy" id="2840864"/>
    <lineage>
        <taxon>Bacteria</taxon>
        <taxon>Bacillati</taxon>
        <taxon>Bacillota</taxon>
        <taxon>Clostridia</taxon>
        <taxon>Lachnospirales</taxon>
        <taxon>Lachnospiraceae</taxon>
        <taxon>Lachnospiraceae incertae sedis</taxon>
        <taxon>Candidatus Merdiplasma</taxon>
    </lineage>
</organism>
<dbReference type="Pfam" id="PF14270">
    <property type="entry name" value="DUF4358"/>
    <property type="match status" value="1"/>
</dbReference>
<accession>A0A9D1T7K8</accession>
<feature type="chain" id="PRO_5038425750" evidence="1">
    <location>
        <begin position="23"/>
        <end position="156"/>
    </location>
</feature>
<proteinExistence type="predicted"/>
<evidence type="ECO:0000313" key="2">
    <source>
        <dbReference type="EMBL" id="HIV22541.1"/>
    </source>
</evidence>
<evidence type="ECO:0000313" key="3">
    <source>
        <dbReference type="Proteomes" id="UP000886889"/>
    </source>
</evidence>
<keyword evidence="1" id="KW-0732">Signal</keyword>
<reference evidence="2" key="2">
    <citation type="journal article" date="2021" name="PeerJ">
        <title>Extensive microbial diversity within the chicken gut microbiome revealed by metagenomics and culture.</title>
        <authorList>
            <person name="Gilroy R."/>
            <person name="Ravi A."/>
            <person name="Getino M."/>
            <person name="Pursley I."/>
            <person name="Horton D.L."/>
            <person name="Alikhan N.F."/>
            <person name="Baker D."/>
            <person name="Gharbi K."/>
            <person name="Hall N."/>
            <person name="Watson M."/>
            <person name="Adriaenssens E.M."/>
            <person name="Foster-Nyarko E."/>
            <person name="Jarju S."/>
            <person name="Secka A."/>
            <person name="Antonio M."/>
            <person name="Oren A."/>
            <person name="Chaudhuri R.R."/>
            <person name="La Ragione R."/>
            <person name="Hildebrand F."/>
            <person name="Pallen M.J."/>
        </authorList>
    </citation>
    <scope>NUCLEOTIDE SEQUENCE</scope>
    <source>
        <strain evidence="2">ChiBcec6-7307</strain>
    </source>
</reference>
<dbReference type="Proteomes" id="UP000886889">
    <property type="component" value="Unassembled WGS sequence"/>
</dbReference>
<feature type="signal peptide" evidence="1">
    <location>
        <begin position="1"/>
        <end position="22"/>
    </location>
</feature>
<sequence length="156" mass="16726">MKHFLKLTLVAALSLLCLTACGKGGKNVEVDVEALASALQSETVTSDTLTQAAPEMFSSIYFVESDQMEAGAAYLSSGATACEVAVIQSKDASQTKEVEKLFENRVTNQSNLYASYAPEEVTRLDAAIIKSAGSYTVLCVCDNTDKAEEILKEYGF</sequence>
<dbReference type="AlphaFoldDB" id="A0A9D1T7K8"/>
<comment type="caution">
    <text evidence="2">The sequence shown here is derived from an EMBL/GenBank/DDBJ whole genome shotgun (WGS) entry which is preliminary data.</text>
</comment>
<name>A0A9D1T7K8_9FIRM</name>
<protein>
    <submittedName>
        <fullName evidence="2">DUF4358 domain-containing protein</fullName>
    </submittedName>
</protein>
<gene>
    <name evidence="2" type="ORF">IAC80_01245</name>
</gene>
<evidence type="ECO:0000256" key="1">
    <source>
        <dbReference type="SAM" id="SignalP"/>
    </source>
</evidence>
<dbReference type="InterPro" id="IPR025648">
    <property type="entry name" value="DUF4358"/>
</dbReference>